<dbReference type="PANTHER" id="PTHR34308">
    <property type="entry name" value="COBALAMIN BIOSYNTHESIS PROTEIN CBIB"/>
    <property type="match status" value="1"/>
</dbReference>
<gene>
    <name evidence="10" type="ORF">GTW09_13700</name>
</gene>
<dbReference type="PANTHER" id="PTHR34308:SF1">
    <property type="entry name" value="COBALAMIN BIOSYNTHESIS PROTEIN CBIB"/>
    <property type="match status" value="1"/>
</dbReference>
<feature type="transmembrane region" description="Helical" evidence="9">
    <location>
        <begin position="293"/>
        <end position="311"/>
    </location>
</feature>
<evidence type="ECO:0000256" key="9">
    <source>
        <dbReference type="SAM" id="Phobius"/>
    </source>
</evidence>
<dbReference type="GO" id="GO:0005886">
    <property type="term" value="C:plasma membrane"/>
    <property type="evidence" value="ECO:0007669"/>
    <property type="project" value="UniProtKB-SubCell"/>
</dbReference>
<dbReference type="GO" id="GO:0009236">
    <property type="term" value="P:cobalamin biosynthetic process"/>
    <property type="evidence" value="ECO:0007669"/>
    <property type="project" value="UniProtKB-UniPathway"/>
</dbReference>
<evidence type="ECO:0000256" key="4">
    <source>
        <dbReference type="ARBA" id="ARBA00022475"/>
    </source>
</evidence>
<protein>
    <submittedName>
        <fullName evidence="10">Adenosylcobinamide-phosphate synthase</fullName>
    </submittedName>
</protein>
<comment type="pathway">
    <text evidence="2">Cofactor biosynthesis; adenosylcobalamin biosynthesis.</text>
</comment>
<feature type="transmembrane region" description="Helical" evidence="9">
    <location>
        <begin position="88"/>
        <end position="105"/>
    </location>
</feature>
<dbReference type="InterPro" id="IPR004485">
    <property type="entry name" value="Cobalamin_biosynth_CobD/CbiB"/>
</dbReference>
<keyword evidence="4" id="KW-1003">Cell membrane</keyword>
<evidence type="ECO:0000256" key="3">
    <source>
        <dbReference type="ARBA" id="ARBA00006263"/>
    </source>
</evidence>
<dbReference type="GO" id="GO:0048472">
    <property type="term" value="F:threonine-phosphate decarboxylase activity"/>
    <property type="evidence" value="ECO:0007669"/>
    <property type="project" value="InterPro"/>
</dbReference>
<keyword evidence="8 9" id="KW-0472">Membrane</keyword>
<dbReference type="UniPathway" id="UPA00148"/>
<feature type="transmembrane region" description="Helical" evidence="9">
    <location>
        <begin position="202"/>
        <end position="224"/>
    </location>
</feature>
<evidence type="ECO:0000256" key="5">
    <source>
        <dbReference type="ARBA" id="ARBA00022573"/>
    </source>
</evidence>
<feature type="transmembrane region" description="Helical" evidence="9">
    <location>
        <begin position="157"/>
        <end position="182"/>
    </location>
</feature>
<organism evidence="10 11">
    <name type="scientific">Alteromonas hispanica</name>
    <dbReference type="NCBI Taxonomy" id="315421"/>
    <lineage>
        <taxon>Bacteria</taxon>
        <taxon>Pseudomonadati</taxon>
        <taxon>Pseudomonadota</taxon>
        <taxon>Gammaproteobacteria</taxon>
        <taxon>Alteromonadales</taxon>
        <taxon>Alteromonadaceae</taxon>
        <taxon>Alteromonas/Salinimonas group</taxon>
        <taxon>Alteromonas</taxon>
    </lineage>
</organism>
<evidence type="ECO:0000256" key="2">
    <source>
        <dbReference type="ARBA" id="ARBA00004953"/>
    </source>
</evidence>
<dbReference type="Pfam" id="PF03186">
    <property type="entry name" value="CobD_Cbib"/>
    <property type="match status" value="1"/>
</dbReference>
<dbReference type="EMBL" id="JAAAWP010000009">
    <property type="protein sequence ID" value="NDW22580.1"/>
    <property type="molecule type" value="Genomic_DNA"/>
</dbReference>
<keyword evidence="11" id="KW-1185">Reference proteome</keyword>
<dbReference type="AlphaFoldDB" id="A0A6L9MY50"/>
<evidence type="ECO:0000256" key="7">
    <source>
        <dbReference type="ARBA" id="ARBA00022989"/>
    </source>
</evidence>
<keyword evidence="6 9" id="KW-0812">Transmembrane</keyword>
<keyword evidence="5" id="KW-0169">Cobalamin biosynthesis</keyword>
<comment type="caution">
    <text evidence="10">The sequence shown here is derived from an EMBL/GenBank/DDBJ whole genome shotgun (WGS) entry which is preliminary data.</text>
</comment>
<reference evidence="10 11" key="1">
    <citation type="submission" date="2020-01" db="EMBL/GenBank/DDBJ databases">
        <title>Genomes of bacteria type strains.</title>
        <authorList>
            <person name="Chen J."/>
            <person name="Zhu S."/>
            <person name="Yang J."/>
        </authorList>
    </citation>
    <scope>NUCLEOTIDE SEQUENCE [LARGE SCALE GENOMIC DNA]</scope>
    <source>
        <strain evidence="10 11">LMG 22958</strain>
    </source>
</reference>
<feature type="transmembrane region" description="Helical" evidence="9">
    <location>
        <begin position="245"/>
        <end position="265"/>
    </location>
</feature>
<sequence>MDFLVSGIDFKPLLILWLAIAVDASWRWPQQTHPLTLMRYLVNQMGRKVLPSQKFAASQHYISGALAAVVVLSPLVVCLGILVSIAQYPVFFEAIIMVVLLDYGYQRQQYKRVLFTVGKNKKSLAREMVSSITARQCDTLTDMGMAKASIESLWLKFLYLFCGVIFYYVAFGAMGALIYRLLLLTSWQWHYRDPKMALFALPVRRIVSILVVPPAIIGALATLISSKPMMGVKAMKRCSSKDKTSLLLAALGGIHNIKLGGPAIYANQKIRYPRVGGNRDVTFSSMVYVKRTVTNAMIVVTALATLVIMIINA</sequence>
<feature type="transmembrane region" description="Helical" evidence="9">
    <location>
        <begin position="61"/>
        <end position="82"/>
    </location>
</feature>
<dbReference type="RefSeq" id="WP_163112347.1">
    <property type="nucleotide sequence ID" value="NZ_JAAAWP010000009.1"/>
</dbReference>
<comment type="subcellular location">
    <subcellularLocation>
        <location evidence="1">Cell membrane</location>
        <topology evidence="1">Multi-pass membrane protein</topology>
    </subcellularLocation>
</comment>
<evidence type="ECO:0000256" key="1">
    <source>
        <dbReference type="ARBA" id="ARBA00004651"/>
    </source>
</evidence>
<proteinExistence type="inferred from homology"/>
<keyword evidence="7 9" id="KW-1133">Transmembrane helix</keyword>
<dbReference type="Proteomes" id="UP000478837">
    <property type="component" value="Unassembled WGS sequence"/>
</dbReference>
<accession>A0A6L9MY50</accession>
<evidence type="ECO:0000256" key="6">
    <source>
        <dbReference type="ARBA" id="ARBA00022692"/>
    </source>
</evidence>
<evidence type="ECO:0000313" key="10">
    <source>
        <dbReference type="EMBL" id="NDW22580.1"/>
    </source>
</evidence>
<evidence type="ECO:0000313" key="11">
    <source>
        <dbReference type="Proteomes" id="UP000478837"/>
    </source>
</evidence>
<name>A0A6L9MY50_9ALTE</name>
<evidence type="ECO:0000256" key="8">
    <source>
        <dbReference type="ARBA" id="ARBA00023136"/>
    </source>
</evidence>
<comment type="similarity">
    <text evidence="3">Belongs to the CobD/CbiB family.</text>
</comment>